<sequence>MLDILVHRSKFKYFKKGGSDLISSLPASDEDEFAAVMARGTNGLLGFNVSPAARSILNALLCECYCLDAPDTIFHPGERPEGGMPDYFFKDKGSAFNGLLVEHERYVLSLKKYNIISRHKHIEVPLPSMLAEFMRDGGRLENELYKHLLSSCEYFGILQHSEEHGWGAFDLISHDIDYFLNRLERLVGDDGRLMFIENMRDMPCW</sequence>
<dbReference type="Proteomes" id="UP000269115">
    <property type="component" value="Unassembled WGS sequence"/>
</dbReference>
<reference evidence="1 2" key="1">
    <citation type="submission" date="2018-11" db="EMBL/GenBank/DDBJ databases">
        <title>Genomic analyses of the natural microbiome of Caenorhabditis elegans.</title>
        <authorList>
            <person name="Samuel B."/>
        </authorList>
    </citation>
    <scope>NUCLEOTIDE SEQUENCE [LARGE SCALE GENOMIC DNA]</scope>
    <source>
        <strain evidence="1 2">BIGb0473</strain>
    </source>
</reference>
<dbReference type="EMBL" id="RJUR01000011">
    <property type="protein sequence ID" value="ROQ53446.1"/>
    <property type="molecule type" value="Genomic_DNA"/>
</dbReference>
<protein>
    <submittedName>
        <fullName evidence="1">Uncharacterized protein</fullName>
    </submittedName>
</protein>
<name>A0A9X8EPR2_PSEPU</name>
<evidence type="ECO:0000313" key="2">
    <source>
        <dbReference type="Proteomes" id="UP000269115"/>
    </source>
</evidence>
<accession>A0A9X8EPR2</accession>
<evidence type="ECO:0000313" key="1">
    <source>
        <dbReference type="EMBL" id="ROQ53446.1"/>
    </source>
</evidence>
<organism evidence="1 2">
    <name type="scientific">Pseudomonas putida</name>
    <name type="common">Arthrobacter siderocapsulatus</name>
    <dbReference type="NCBI Taxonomy" id="303"/>
    <lineage>
        <taxon>Bacteria</taxon>
        <taxon>Pseudomonadati</taxon>
        <taxon>Pseudomonadota</taxon>
        <taxon>Gammaproteobacteria</taxon>
        <taxon>Pseudomonadales</taxon>
        <taxon>Pseudomonadaceae</taxon>
        <taxon>Pseudomonas</taxon>
    </lineage>
</organism>
<dbReference type="RefSeq" id="WP_148071516.1">
    <property type="nucleotide sequence ID" value="NZ_RJUR01000011.1"/>
</dbReference>
<comment type="caution">
    <text evidence="1">The sequence shown here is derived from an EMBL/GenBank/DDBJ whole genome shotgun (WGS) entry which is preliminary data.</text>
</comment>
<dbReference type="AlphaFoldDB" id="A0A9X8EPR2"/>
<proteinExistence type="predicted"/>
<gene>
    <name evidence="1" type="ORF">EDF85_1205</name>
</gene>